<dbReference type="InterPro" id="IPR036388">
    <property type="entry name" value="WH-like_DNA-bd_sf"/>
</dbReference>
<organism evidence="2 3">
    <name type="scientific">Thermanaerosceptrum fracticalcis</name>
    <dbReference type="NCBI Taxonomy" id="1712410"/>
    <lineage>
        <taxon>Bacteria</taxon>
        <taxon>Bacillati</taxon>
        <taxon>Bacillota</taxon>
        <taxon>Clostridia</taxon>
        <taxon>Eubacteriales</taxon>
        <taxon>Peptococcaceae</taxon>
        <taxon>Thermanaerosceptrum</taxon>
    </lineage>
</organism>
<evidence type="ECO:0000313" key="2">
    <source>
        <dbReference type="EMBL" id="QNB46408.1"/>
    </source>
</evidence>
<dbReference type="InterPro" id="IPR013324">
    <property type="entry name" value="RNA_pol_sigma_r3/r4-like"/>
</dbReference>
<evidence type="ECO:0000313" key="3">
    <source>
        <dbReference type="Proteomes" id="UP000515847"/>
    </source>
</evidence>
<dbReference type="OrthoDB" id="9789355at2"/>
<dbReference type="AlphaFoldDB" id="A0A7G6E2V4"/>
<protein>
    <recommendedName>
        <fullName evidence="1">RNA polymerase sigma-70 region 4 domain-containing protein</fullName>
    </recommendedName>
</protein>
<dbReference type="SUPFAM" id="SSF88659">
    <property type="entry name" value="Sigma3 and sigma4 domains of RNA polymerase sigma factors"/>
    <property type="match status" value="1"/>
</dbReference>
<dbReference type="Gene3D" id="1.10.10.10">
    <property type="entry name" value="Winged helix-like DNA-binding domain superfamily/Winged helix DNA-binding domain"/>
    <property type="match status" value="1"/>
</dbReference>
<dbReference type="GO" id="GO:0003700">
    <property type="term" value="F:DNA-binding transcription factor activity"/>
    <property type="evidence" value="ECO:0007669"/>
    <property type="project" value="InterPro"/>
</dbReference>
<reference evidence="2 3" key="1">
    <citation type="journal article" date="2019" name="Front. Microbiol.">
        <title>Thermoanaerosceptrum fracticalcis gen. nov. sp. nov., a Novel Fumarate-Fermenting Microorganism From a Deep Fractured Carbonate Aquifer of the US Great Basin.</title>
        <authorList>
            <person name="Hamilton-Brehm S.D."/>
            <person name="Stewart L.E."/>
            <person name="Zavarin M."/>
            <person name="Caldwell M."/>
            <person name="Lawson P.A."/>
            <person name="Onstott T.C."/>
            <person name="Grzymski J."/>
            <person name="Neveux I."/>
            <person name="Lollar B.S."/>
            <person name="Russell C.E."/>
            <person name="Moser D.P."/>
        </authorList>
    </citation>
    <scope>NUCLEOTIDE SEQUENCE [LARGE SCALE GENOMIC DNA]</scope>
    <source>
        <strain evidence="2 3">DRI-13</strain>
    </source>
</reference>
<dbReference type="Pfam" id="PF04545">
    <property type="entry name" value="Sigma70_r4"/>
    <property type="match status" value="1"/>
</dbReference>
<feature type="domain" description="RNA polymerase sigma-70 region 4" evidence="1">
    <location>
        <begin position="1"/>
        <end position="37"/>
    </location>
</feature>
<dbReference type="RefSeq" id="WP_081908251.1">
    <property type="nucleotide sequence ID" value="NZ_CP045798.1"/>
</dbReference>
<name>A0A7G6E2V4_THEFR</name>
<dbReference type="EMBL" id="CP045798">
    <property type="protein sequence ID" value="QNB46408.1"/>
    <property type="molecule type" value="Genomic_DNA"/>
</dbReference>
<accession>A0A7G6E2V4</accession>
<proteinExistence type="predicted"/>
<keyword evidence="3" id="KW-1185">Reference proteome</keyword>
<evidence type="ECO:0000259" key="1">
    <source>
        <dbReference type="Pfam" id="PF04545"/>
    </source>
</evidence>
<dbReference type="KEGG" id="tfr:BR63_08835"/>
<dbReference type="InterPro" id="IPR007630">
    <property type="entry name" value="RNA_pol_sigma70_r4"/>
</dbReference>
<dbReference type="Proteomes" id="UP000515847">
    <property type="component" value="Chromosome"/>
</dbReference>
<sequence length="43" mass="5180">MRRIYENYTYGEISEIMDKTEGSVKQLLHRGLTSLRERMMNND</sequence>
<gene>
    <name evidence="2" type="ORF">BR63_08835</name>
</gene>
<dbReference type="GO" id="GO:0006352">
    <property type="term" value="P:DNA-templated transcription initiation"/>
    <property type="evidence" value="ECO:0007669"/>
    <property type="project" value="InterPro"/>
</dbReference>